<name>A0A087MK32_9GAMM</name>
<proteinExistence type="predicted"/>
<dbReference type="AlphaFoldDB" id="A0A087MK32"/>
<comment type="caution">
    <text evidence="2">The sequence shown here is derived from an EMBL/GenBank/DDBJ whole genome shotgun (WGS) entry which is preliminary data.</text>
</comment>
<dbReference type="EMBL" id="AVCJ01000005">
    <property type="protein sequence ID" value="KFL37235.1"/>
    <property type="molecule type" value="Genomic_DNA"/>
</dbReference>
<dbReference type="Proteomes" id="UP000029085">
    <property type="component" value="Unassembled WGS sequence"/>
</dbReference>
<gene>
    <name evidence="2" type="ORF">N788_10370</name>
</gene>
<organism evidence="2 3">
    <name type="scientific">Arenimonas donghaensis DSM 18148 = HO3-R19</name>
    <dbReference type="NCBI Taxonomy" id="1121014"/>
    <lineage>
        <taxon>Bacteria</taxon>
        <taxon>Pseudomonadati</taxon>
        <taxon>Pseudomonadota</taxon>
        <taxon>Gammaproteobacteria</taxon>
        <taxon>Lysobacterales</taxon>
        <taxon>Lysobacteraceae</taxon>
        <taxon>Arenimonas</taxon>
    </lineage>
</organism>
<feature type="compositionally biased region" description="Basic and acidic residues" evidence="1">
    <location>
        <begin position="10"/>
        <end position="19"/>
    </location>
</feature>
<accession>A0A087MK32</accession>
<protein>
    <submittedName>
        <fullName evidence="2">Uncharacterized protein</fullName>
    </submittedName>
</protein>
<evidence type="ECO:0000313" key="2">
    <source>
        <dbReference type="EMBL" id="KFL37235.1"/>
    </source>
</evidence>
<dbReference type="PATRIC" id="fig|1121014.3.peg.832"/>
<dbReference type="OrthoDB" id="5966759at2"/>
<evidence type="ECO:0000313" key="3">
    <source>
        <dbReference type="Proteomes" id="UP000029085"/>
    </source>
</evidence>
<dbReference type="RefSeq" id="WP_051924351.1">
    <property type="nucleotide sequence ID" value="NZ_AVCJ01000005.1"/>
</dbReference>
<feature type="region of interest" description="Disordered" evidence="1">
    <location>
        <begin position="1"/>
        <end position="31"/>
    </location>
</feature>
<sequence>MSNQNAKPTNAEERNHNRDPQAVPVDASEQERYWRGQYEREPYFEKDYGYDDYGPAYKVGWDARARAGNRSFEDAEADMRRSWEETKGKSRLAWEKAKGAAKAAWNRVERAMPGDADNDGK</sequence>
<reference evidence="3" key="1">
    <citation type="submission" date="2013-08" db="EMBL/GenBank/DDBJ databases">
        <title>Genome sequencing of Arenimonas donghaensis.</title>
        <authorList>
            <person name="Chen F."/>
            <person name="Wang G."/>
        </authorList>
    </citation>
    <scope>NUCLEOTIDE SEQUENCE [LARGE SCALE GENOMIC DNA]</scope>
    <source>
        <strain evidence="3">HO3-R19</strain>
    </source>
</reference>
<keyword evidence="3" id="KW-1185">Reference proteome</keyword>
<evidence type="ECO:0000256" key="1">
    <source>
        <dbReference type="SAM" id="MobiDB-lite"/>
    </source>
</evidence>
<reference evidence="2 3" key="2">
    <citation type="journal article" date="2015" name="Stand. Genomic Sci.">
        <title>High quality draft genomic sequence of Arenimonas donghaensis DSM 18148(T).</title>
        <authorList>
            <person name="Chen F."/>
            <person name="Wang H."/>
            <person name="Cao Y."/>
            <person name="Li X."/>
            <person name="Wang G."/>
        </authorList>
    </citation>
    <scope>NUCLEOTIDE SEQUENCE [LARGE SCALE GENOMIC DNA]</scope>
    <source>
        <strain evidence="2 3">HO3-R19</strain>
    </source>
</reference>